<protein>
    <submittedName>
        <fullName evidence="1">Uncharacterized protein</fullName>
    </submittedName>
</protein>
<gene>
    <name evidence="1" type="ORF">AOQ84DRAFT_414251</name>
</gene>
<evidence type="ECO:0000313" key="1">
    <source>
        <dbReference type="EMBL" id="OCL05127.1"/>
    </source>
</evidence>
<sequence length="182" mass="19945">MVLNQVDPKPMSDPDNSTVYIATTPPDNTTADLLDDYDPFGGAKPNSSSVPWPGSTFIIRSVSSGYVLTLLDGQVALAQPGGPGSIHWACVETKGWLGFRNIASGRFLGHNIVGNLCCLAEHHKGWENFCVRIRPEGGYVLLMTHFERLWLVGIKVEQGVEKLAKIENGESNGIVWEFVKVY</sequence>
<accession>A0A8E2EUG6</accession>
<dbReference type="InterPro" id="IPR008999">
    <property type="entry name" value="Actin-crosslinking"/>
</dbReference>
<dbReference type="PANTHER" id="PTHR39697:SF1">
    <property type="entry name" value="RICIN B LECTIN DOMAIN-CONTAINING PROTEIN"/>
    <property type="match status" value="1"/>
</dbReference>
<keyword evidence="2" id="KW-1185">Reference proteome</keyword>
<dbReference type="SUPFAM" id="SSF50405">
    <property type="entry name" value="Actin-crosslinking proteins"/>
    <property type="match status" value="1"/>
</dbReference>
<proteinExistence type="predicted"/>
<evidence type="ECO:0000313" key="2">
    <source>
        <dbReference type="Proteomes" id="UP000250140"/>
    </source>
</evidence>
<name>A0A8E2EUG6_9PEZI</name>
<dbReference type="AlphaFoldDB" id="A0A8E2EUG6"/>
<reference evidence="1 2" key="1">
    <citation type="journal article" date="2016" name="Nat. Commun.">
        <title>Ectomycorrhizal ecology is imprinted in the genome of the dominant symbiotic fungus Cenococcum geophilum.</title>
        <authorList>
            <consortium name="DOE Joint Genome Institute"/>
            <person name="Peter M."/>
            <person name="Kohler A."/>
            <person name="Ohm R.A."/>
            <person name="Kuo A."/>
            <person name="Krutzmann J."/>
            <person name="Morin E."/>
            <person name="Arend M."/>
            <person name="Barry K.W."/>
            <person name="Binder M."/>
            <person name="Choi C."/>
            <person name="Clum A."/>
            <person name="Copeland A."/>
            <person name="Grisel N."/>
            <person name="Haridas S."/>
            <person name="Kipfer T."/>
            <person name="LaButti K."/>
            <person name="Lindquist E."/>
            <person name="Lipzen A."/>
            <person name="Maire R."/>
            <person name="Meier B."/>
            <person name="Mihaltcheva S."/>
            <person name="Molinier V."/>
            <person name="Murat C."/>
            <person name="Poggeler S."/>
            <person name="Quandt C.A."/>
            <person name="Sperisen C."/>
            <person name="Tritt A."/>
            <person name="Tisserant E."/>
            <person name="Crous P.W."/>
            <person name="Henrissat B."/>
            <person name="Nehls U."/>
            <person name="Egli S."/>
            <person name="Spatafora J.W."/>
            <person name="Grigoriev I.V."/>
            <person name="Martin F.M."/>
        </authorList>
    </citation>
    <scope>NUCLEOTIDE SEQUENCE [LARGE SCALE GENOMIC DNA]</scope>
    <source>
        <strain evidence="1 2">CBS 207.34</strain>
    </source>
</reference>
<dbReference type="EMBL" id="KV750373">
    <property type="protein sequence ID" value="OCL05127.1"/>
    <property type="molecule type" value="Genomic_DNA"/>
</dbReference>
<dbReference type="PANTHER" id="PTHR39697">
    <property type="entry name" value="RICIN B LECTIN DOMAIN-CONTAINING PROTEIN-RELATED"/>
    <property type="match status" value="1"/>
</dbReference>
<dbReference type="OrthoDB" id="5289641at2759"/>
<dbReference type="Proteomes" id="UP000250140">
    <property type="component" value="Unassembled WGS sequence"/>
</dbReference>
<organism evidence="1 2">
    <name type="scientific">Glonium stellatum</name>
    <dbReference type="NCBI Taxonomy" id="574774"/>
    <lineage>
        <taxon>Eukaryota</taxon>
        <taxon>Fungi</taxon>
        <taxon>Dikarya</taxon>
        <taxon>Ascomycota</taxon>
        <taxon>Pezizomycotina</taxon>
        <taxon>Dothideomycetes</taxon>
        <taxon>Pleosporomycetidae</taxon>
        <taxon>Gloniales</taxon>
        <taxon>Gloniaceae</taxon>
        <taxon>Glonium</taxon>
    </lineage>
</organism>